<dbReference type="InterPro" id="IPR013970">
    <property type="entry name" value="Rfa2"/>
</dbReference>
<dbReference type="AlphaFoldDB" id="A0A7S1GHS1"/>
<dbReference type="InterPro" id="IPR012340">
    <property type="entry name" value="NA-bd_OB-fold"/>
</dbReference>
<proteinExistence type="inferred from homology"/>
<dbReference type="PANTHER" id="PTHR47058:SF3">
    <property type="entry name" value="REPLICATION PROTEIN A 14 KDA SUBUNIT A-RELATED"/>
    <property type="match status" value="1"/>
</dbReference>
<evidence type="ECO:0008006" key="5">
    <source>
        <dbReference type="Google" id="ProtNLM"/>
    </source>
</evidence>
<evidence type="ECO:0000256" key="1">
    <source>
        <dbReference type="ARBA" id="ARBA00004123"/>
    </source>
</evidence>
<protein>
    <recommendedName>
        <fullName evidence="5">Replication factor A protein 3</fullName>
    </recommendedName>
</protein>
<evidence type="ECO:0000256" key="2">
    <source>
        <dbReference type="ARBA" id="ARBA00009761"/>
    </source>
</evidence>
<comment type="similarity">
    <text evidence="2">Belongs to the replication factor A protein 3 family.</text>
</comment>
<accession>A0A7S1GHS1</accession>
<dbReference type="GO" id="GO:0003677">
    <property type="term" value="F:DNA binding"/>
    <property type="evidence" value="ECO:0007669"/>
    <property type="project" value="InterPro"/>
</dbReference>
<dbReference type="GO" id="GO:0006260">
    <property type="term" value="P:DNA replication"/>
    <property type="evidence" value="ECO:0007669"/>
    <property type="project" value="InterPro"/>
</dbReference>
<dbReference type="GO" id="GO:0031981">
    <property type="term" value="C:nuclear lumen"/>
    <property type="evidence" value="ECO:0007669"/>
    <property type="project" value="UniProtKB-ARBA"/>
</dbReference>
<reference evidence="4" key="1">
    <citation type="submission" date="2021-01" db="EMBL/GenBank/DDBJ databases">
        <authorList>
            <person name="Corre E."/>
            <person name="Pelletier E."/>
            <person name="Niang G."/>
            <person name="Scheremetjew M."/>
            <person name="Finn R."/>
            <person name="Kale V."/>
            <person name="Holt S."/>
            <person name="Cochrane G."/>
            <person name="Meng A."/>
            <person name="Brown T."/>
            <person name="Cohen L."/>
        </authorList>
    </citation>
    <scope>NUCLEOTIDE SEQUENCE</scope>
    <source>
        <strain evidence="4">CCMP2329</strain>
    </source>
</reference>
<dbReference type="CDD" id="cd04479">
    <property type="entry name" value="RPA3"/>
    <property type="match status" value="1"/>
</dbReference>
<sequence length="111" mass="12240">MTVPSIDLSAPVPRVNFQLMSKYEGKRVRLVGKVEEISGTTMKVKTSDDAMVDVLLTGAAPTDAFVEIDGTVEGPNVIREESNVGFGNDFDMKNYNQVCTLMNDKYQSLFL</sequence>
<dbReference type="Gene3D" id="2.40.50.140">
    <property type="entry name" value="Nucleic acid-binding proteins"/>
    <property type="match status" value="1"/>
</dbReference>
<organism evidence="4">
    <name type="scientific">Picochlorum oklahomense</name>
    <dbReference type="NCBI Taxonomy" id="249345"/>
    <lineage>
        <taxon>Eukaryota</taxon>
        <taxon>Viridiplantae</taxon>
        <taxon>Chlorophyta</taxon>
        <taxon>core chlorophytes</taxon>
        <taxon>Trebouxiophyceae</taxon>
        <taxon>Trebouxiophyceae incertae sedis</taxon>
        <taxon>Picochlorum</taxon>
    </lineage>
</organism>
<dbReference type="Pfam" id="PF08661">
    <property type="entry name" value="Rep_fac-A_3"/>
    <property type="match status" value="1"/>
</dbReference>
<dbReference type="GO" id="GO:0006281">
    <property type="term" value="P:DNA repair"/>
    <property type="evidence" value="ECO:0007669"/>
    <property type="project" value="InterPro"/>
</dbReference>
<evidence type="ECO:0000256" key="3">
    <source>
        <dbReference type="ARBA" id="ARBA00023242"/>
    </source>
</evidence>
<comment type="subcellular location">
    <subcellularLocation>
        <location evidence="1">Nucleus</location>
    </subcellularLocation>
</comment>
<keyword evidence="3" id="KW-0539">Nucleus</keyword>
<dbReference type="GO" id="GO:0006310">
    <property type="term" value="P:DNA recombination"/>
    <property type="evidence" value="ECO:0007669"/>
    <property type="project" value="InterPro"/>
</dbReference>
<dbReference type="SUPFAM" id="SSF50249">
    <property type="entry name" value="Nucleic acid-binding proteins"/>
    <property type="match status" value="1"/>
</dbReference>
<dbReference type="EMBL" id="HBFV01000346">
    <property type="protein sequence ID" value="CAD8927868.1"/>
    <property type="molecule type" value="Transcribed_RNA"/>
</dbReference>
<name>A0A7S1GHS1_9CHLO</name>
<evidence type="ECO:0000313" key="4">
    <source>
        <dbReference type="EMBL" id="CAD8927868.1"/>
    </source>
</evidence>
<dbReference type="PANTHER" id="PTHR47058">
    <property type="entry name" value="REPLICATION PROTEIN A 14 KDA SUBUNIT A-RELATED"/>
    <property type="match status" value="1"/>
</dbReference>
<gene>
    <name evidence="4" type="ORF">POKL1161_LOCUS221</name>
</gene>